<reference evidence="1" key="1">
    <citation type="submission" date="2020-07" db="EMBL/GenBank/DDBJ databases">
        <title>Clarias magur genome sequencing, assembly and annotation.</title>
        <authorList>
            <person name="Kushwaha B."/>
            <person name="Kumar R."/>
            <person name="Das P."/>
            <person name="Joshi C.G."/>
            <person name="Kumar D."/>
            <person name="Nagpure N.S."/>
            <person name="Pandey M."/>
            <person name="Agarwal S."/>
            <person name="Srivastava S."/>
            <person name="Singh M."/>
            <person name="Sahoo L."/>
            <person name="Jayasankar P."/>
            <person name="Meher P.K."/>
            <person name="Koringa P.G."/>
            <person name="Iquebal M.A."/>
            <person name="Das S.P."/>
            <person name="Bit A."/>
            <person name="Patnaik S."/>
            <person name="Patel N."/>
            <person name="Shah T.M."/>
            <person name="Hinsu A."/>
            <person name="Jena J.K."/>
        </authorList>
    </citation>
    <scope>NUCLEOTIDE SEQUENCE</scope>
    <source>
        <strain evidence="1">CIFAMagur01</strain>
        <tissue evidence="1">Testis</tissue>
    </source>
</reference>
<evidence type="ECO:0000313" key="2">
    <source>
        <dbReference type="Proteomes" id="UP000727407"/>
    </source>
</evidence>
<organism evidence="1 2">
    <name type="scientific">Clarias magur</name>
    <name type="common">Asian catfish</name>
    <name type="synonym">Macropteronotus magur</name>
    <dbReference type="NCBI Taxonomy" id="1594786"/>
    <lineage>
        <taxon>Eukaryota</taxon>
        <taxon>Metazoa</taxon>
        <taxon>Chordata</taxon>
        <taxon>Craniata</taxon>
        <taxon>Vertebrata</taxon>
        <taxon>Euteleostomi</taxon>
        <taxon>Actinopterygii</taxon>
        <taxon>Neopterygii</taxon>
        <taxon>Teleostei</taxon>
        <taxon>Ostariophysi</taxon>
        <taxon>Siluriformes</taxon>
        <taxon>Clariidae</taxon>
        <taxon>Clarias</taxon>
    </lineage>
</organism>
<accession>A0A8J4U924</accession>
<dbReference type="AlphaFoldDB" id="A0A8J4U924"/>
<gene>
    <name evidence="1" type="primary">mtnA</name>
    <name evidence="1" type="ORF">DAT39_009123</name>
</gene>
<keyword evidence="1" id="KW-0413">Isomerase</keyword>
<keyword evidence="2" id="KW-1185">Reference proteome</keyword>
<protein>
    <submittedName>
        <fullName evidence="1">Methylthioribose-1-phosphate isomerase</fullName>
    </submittedName>
</protein>
<proteinExistence type="predicted"/>
<comment type="caution">
    <text evidence="1">The sequence shown here is derived from an EMBL/GenBank/DDBJ whole genome shotgun (WGS) entry which is preliminary data.</text>
</comment>
<dbReference type="EMBL" id="QNUK01000118">
    <property type="protein sequence ID" value="KAF5901161.1"/>
    <property type="molecule type" value="Genomic_DNA"/>
</dbReference>
<evidence type="ECO:0000313" key="1">
    <source>
        <dbReference type="EMBL" id="KAF5901161.1"/>
    </source>
</evidence>
<dbReference type="Proteomes" id="UP000727407">
    <property type="component" value="Unassembled WGS sequence"/>
</dbReference>
<name>A0A8J4U924_CLAMG</name>
<sequence length="66" mass="7101">MLDLHYDTLLSDGISGWAVAQGERGKRLCSPCPFVPQRVRESGLLQGLHDGSSVTVISIKAQFSDG</sequence>
<dbReference type="GO" id="GO:0016853">
    <property type="term" value="F:isomerase activity"/>
    <property type="evidence" value="ECO:0007669"/>
    <property type="project" value="UniProtKB-KW"/>
</dbReference>